<evidence type="ECO:0000313" key="2">
    <source>
        <dbReference type="Proteomes" id="UP001368328"/>
    </source>
</evidence>
<sequence>MIKSHYSIGSKVIIFIKGTELQSPQTLAAVQDLALGFYKGAYPEVLVIAEDNSSRIFVTQ</sequence>
<dbReference type="EMBL" id="CP147403">
    <property type="protein sequence ID" value="WXB86998.1"/>
    <property type="molecule type" value="Genomic_DNA"/>
</dbReference>
<evidence type="ECO:0008006" key="3">
    <source>
        <dbReference type="Google" id="ProtNLM"/>
    </source>
</evidence>
<dbReference type="Proteomes" id="UP001368328">
    <property type="component" value="Chromosome"/>
</dbReference>
<proteinExistence type="predicted"/>
<protein>
    <recommendedName>
        <fullName evidence="3">DUF5678 domain-containing protein</fullName>
    </recommendedName>
</protein>
<name>A0ABZ2MNP8_9BACI</name>
<gene>
    <name evidence="1" type="ORF">WCV66_17300</name>
</gene>
<dbReference type="RefSeq" id="WP_338786269.1">
    <property type="nucleotide sequence ID" value="NZ_CP147403.1"/>
</dbReference>
<evidence type="ECO:0000313" key="1">
    <source>
        <dbReference type="EMBL" id="WXB86998.1"/>
    </source>
</evidence>
<reference evidence="1 2" key="1">
    <citation type="submission" date="2024-02" db="EMBL/GenBank/DDBJ databases">
        <title>Seven novel Bacillus-like species.</title>
        <authorList>
            <person name="Liu G."/>
        </authorList>
    </citation>
    <scope>NUCLEOTIDE SEQUENCE [LARGE SCALE GENOMIC DNA]</scope>
    <source>
        <strain evidence="1 2">FJAT-53654</strain>
    </source>
</reference>
<accession>A0ABZ2MNP8</accession>
<organism evidence="1 2">
    <name type="scientific">Metabacillus rhizosphaerae</name>
    <dbReference type="NCBI Taxonomy" id="3117747"/>
    <lineage>
        <taxon>Bacteria</taxon>
        <taxon>Bacillati</taxon>
        <taxon>Bacillota</taxon>
        <taxon>Bacilli</taxon>
        <taxon>Bacillales</taxon>
        <taxon>Bacillaceae</taxon>
        <taxon>Metabacillus</taxon>
    </lineage>
</organism>
<keyword evidence="2" id="KW-1185">Reference proteome</keyword>